<comment type="caution">
    <text evidence="1">The sequence shown here is derived from an EMBL/GenBank/DDBJ whole genome shotgun (WGS) entry which is preliminary data.</text>
</comment>
<dbReference type="AlphaFoldDB" id="A0A1S1V6W6"/>
<dbReference type="EMBL" id="MKIE01000004">
    <property type="protein sequence ID" value="OHW62155.1"/>
    <property type="molecule type" value="Genomic_DNA"/>
</dbReference>
<dbReference type="STRING" id="39480.EUAN_12240"/>
<organism evidence="1 2">
    <name type="scientific">Andreesenia angusta</name>
    <dbReference type="NCBI Taxonomy" id="39480"/>
    <lineage>
        <taxon>Bacteria</taxon>
        <taxon>Bacillati</taxon>
        <taxon>Bacillota</taxon>
        <taxon>Tissierellia</taxon>
        <taxon>Tissierellales</taxon>
        <taxon>Gottschalkiaceae</taxon>
        <taxon>Andreesenia</taxon>
    </lineage>
</organism>
<reference evidence="1 2" key="1">
    <citation type="submission" date="2016-09" db="EMBL/GenBank/DDBJ databases">
        <title>Genome sequence of Eubacterium angustum.</title>
        <authorList>
            <person name="Poehlein A."/>
            <person name="Daniel R."/>
        </authorList>
    </citation>
    <scope>NUCLEOTIDE SEQUENCE [LARGE SCALE GENOMIC DNA]</scope>
    <source>
        <strain evidence="1 2">DSM 1989</strain>
    </source>
</reference>
<evidence type="ECO:0000313" key="1">
    <source>
        <dbReference type="EMBL" id="OHW62155.1"/>
    </source>
</evidence>
<gene>
    <name evidence="1" type="ORF">EUAN_12240</name>
</gene>
<proteinExistence type="predicted"/>
<dbReference type="Proteomes" id="UP000180254">
    <property type="component" value="Unassembled WGS sequence"/>
</dbReference>
<name>A0A1S1V6W6_9FIRM</name>
<dbReference type="InterPro" id="IPR047907">
    <property type="entry name" value="CD1375-like"/>
</dbReference>
<keyword evidence="2" id="KW-1185">Reference proteome</keyword>
<dbReference type="NCBIfam" id="NF040910">
    <property type="entry name" value="CD1375_fam"/>
    <property type="match status" value="1"/>
</dbReference>
<sequence length="50" mass="5703">MKAWKIKAYATLVRLERYDLEPVEGGTKSVVEEEYRIAVAEYLLTGEIVA</sequence>
<evidence type="ECO:0000313" key="2">
    <source>
        <dbReference type="Proteomes" id="UP000180254"/>
    </source>
</evidence>
<protein>
    <submittedName>
        <fullName evidence="1">Uncharacterized protein</fullName>
    </submittedName>
</protein>
<dbReference type="RefSeq" id="WP_169817349.1">
    <property type="nucleotide sequence ID" value="NZ_MKIE01000004.1"/>
</dbReference>
<accession>A0A1S1V6W6</accession>